<comment type="caution">
    <text evidence="10">The sequence shown here is derived from an EMBL/GenBank/DDBJ whole genome shotgun (WGS) entry which is preliminary data.</text>
</comment>
<evidence type="ECO:0000256" key="5">
    <source>
        <dbReference type="ARBA" id="ARBA00047899"/>
    </source>
</evidence>
<accession>A0ABR1YIZ1</accession>
<dbReference type="EC" id="2.7.11.1" evidence="2"/>
<dbReference type="PANTHER" id="PTHR44167">
    <property type="entry name" value="OVARIAN-SPECIFIC SERINE/THREONINE-PROTEIN KINASE LOK-RELATED"/>
    <property type="match status" value="1"/>
</dbReference>
<feature type="region of interest" description="Disordered" evidence="7">
    <location>
        <begin position="32"/>
        <end position="55"/>
    </location>
</feature>
<dbReference type="InterPro" id="IPR008984">
    <property type="entry name" value="SMAD_FHA_dom_sf"/>
</dbReference>
<evidence type="ECO:0000256" key="6">
    <source>
        <dbReference type="ARBA" id="ARBA00048679"/>
    </source>
</evidence>
<evidence type="ECO:0000313" key="10">
    <source>
        <dbReference type="EMBL" id="KAK8230896.1"/>
    </source>
</evidence>
<gene>
    <name evidence="10" type="ORF">HDK90DRAFT_468246</name>
</gene>
<dbReference type="Pfam" id="PF00498">
    <property type="entry name" value="FHA"/>
    <property type="match status" value="1"/>
</dbReference>
<dbReference type="PROSITE" id="PS50011">
    <property type="entry name" value="PROTEIN_KINASE_DOM"/>
    <property type="match status" value="1"/>
</dbReference>
<comment type="catalytic activity">
    <reaction evidence="6">
        <text>L-seryl-[protein] + ATP = O-phospho-L-seryl-[protein] + ADP + H(+)</text>
        <dbReference type="Rhea" id="RHEA:17989"/>
        <dbReference type="Rhea" id="RHEA-COMP:9863"/>
        <dbReference type="Rhea" id="RHEA-COMP:11604"/>
        <dbReference type="ChEBI" id="CHEBI:15378"/>
        <dbReference type="ChEBI" id="CHEBI:29999"/>
        <dbReference type="ChEBI" id="CHEBI:30616"/>
        <dbReference type="ChEBI" id="CHEBI:83421"/>
        <dbReference type="ChEBI" id="CHEBI:456216"/>
        <dbReference type="EC" id="2.7.11.1"/>
    </reaction>
</comment>
<name>A0ABR1YIZ1_9PEZI</name>
<dbReference type="PANTHER" id="PTHR44167:SF24">
    <property type="entry name" value="SERINE_THREONINE-PROTEIN KINASE CHK2"/>
    <property type="match status" value="1"/>
</dbReference>
<dbReference type="InterPro" id="IPR000719">
    <property type="entry name" value="Prot_kinase_dom"/>
</dbReference>
<reference evidence="10 11" key="1">
    <citation type="submission" date="2024-04" db="EMBL/GenBank/DDBJ databases">
        <title>Phyllosticta paracitricarpa is synonymous to the EU quarantine fungus P. citricarpa based on phylogenomic analyses.</title>
        <authorList>
            <consortium name="Lawrence Berkeley National Laboratory"/>
            <person name="Van Ingen-Buijs V.A."/>
            <person name="Van Westerhoven A.C."/>
            <person name="Haridas S."/>
            <person name="Skiadas P."/>
            <person name="Martin F."/>
            <person name="Groenewald J.Z."/>
            <person name="Crous P.W."/>
            <person name="Seidl M.F."/>
        </authorList>
    </citation>
    <scope>NUCLEOTIDE SEQUENCE [LARGE SCALE GENOMIC DNA]</scope>
    <source>
        <strain evidence="10 11">CBS 123374</strain>
    </source>
</reference>
<dbReference type="SUPFAM" id="SSF49879">
    <property type="entry name" value="SMAD/FHA domain"/>
    <property type="match status" value="1"/>
</dbReference>
<dbReference type="Gene3D" id="1.10.510.10">
    <property type="entry name" value="Transferase(Phosphotransferase) domain 1"/>
    <property type="match status" value="1"/>
</dbReference>
<evidence type="ECO:0000256" key="3">
    <source>
        <dbReference type="ARBA" id="ARBA00022527"/>
    </source>
</evidence>
<dbReference type="Proteomes" id="UP001492380">
    <property type="component" value="Unassembled WGS sequence"/>
</dbReference>
<dbReference type="EMBL" id="JBBWRZ010000008">
    <property type="protein sequence ID" value="KAK8230896.1"/>
    <property type="molecule type" value="Genomic_DNA"/>
</dbReference>
<feature type="compositionally biased region" description="Basic and acidic residues" evidence="7">
    <location>
        <begin position="626"/>
        <end position="642"/>
    </location>
</feature>
<dbReference type="PROSITE" id="PS50006">
    <property type="entry name" value="FHA_DOMAIN"/>
    <property type="match status" value="1"/>
</dbReference>
<evidence type="ECO:0000313" key="11">
    <source>
        <dbReference type="Proteomes" id="UP001492380"/>
    </source>
</evidence>
<organism evidence="10 11">
    <name type="scientific">Phyllosticta capitalensis</name>
    <dbReference type="NCBI Taxonomy" id="121624"/>
    <lineage>
        <taxon>Eukaryota</taxon>
        <taxon>Fungi</taxon>
        <taxon>Dikarya</taxon>
        <taxon>Ascomycota</taxon>
        <taxon>Pezizomycotina</taxon>
        <taxon>Dothideomycetes</taxon>
        <taxon>Dothideomycetes incertae sedis</taxon>
        <taxon>Botryosphaeriales</taxon>
        <taxon>Phyllostictaceae</taxon>
        <taxon>Phyllosticta</taxon>
    </lineage>
</organism>
<dbReference type="Pfam" id="PF00069">
    <property type="entry name" value="Pkinase"/>
    <property type="match status" value="1"/>
</dbReference>
<evidence type="ECO:0000259" key="8">
    <source>
        <dbReference type="PROSITE" id="PS50006"/>
    </source>
</evidence>
<protein>
    <recommendedName>
        <fullName evidence="2">non-specific serine/threonine protein kinase</fullName>
        <ecNumber evidence="2">2.7.11.1</ecNumber>
    </recommendedName>
</protein>
<comment type="catalytic activity">
    <reaction evidence="5">
        <text>L-threonyl-[protein] + ATP = O-phospho-L-threonyl-[protein] + ADP + H(+)</text>
        <dbReference type="Rhea" id="RHEA:46608"/>
        <dbReference type="Rhea" id="RHEA-COMP:11060"/>
        <dbReference type="Rhea" id="RHEA-COMP:11605"/>
        <dbReference type="ChEBI" id="CHEBI:15378"/>
        <dbReference type="ChEBI" id="CHEBI:30013"/>
        <dbReference type="ChEBI" id="CHEBI:30616"/>
        <dbReference type="ChEBI" id="CHEBI:61977"/>
        <dbReference type="ChEBI" id="CHEBI:456216"/>
        <dbReference type="EC" id="2.7.11.1"/>
    </reaction>
</comment>
<feature type="domain" description="FHA" evidence="8">
    <location>
        <begin position="81"/>
        <end position="138"/>
    </location>
</feature>
<sequence length="651" mass="73202">MIDSDIFAILSPARTESEDAFALQENRRFYFSTPDPRNYSQRTTAEPEDEPPEEPFLNSGDLILRFSDLFDGHLKKPEKGWMFGKSSRQCDVVLQSASRTSHMERVSRCHFFITIDHRHRIILQDESTQGTSVGFDDQNHDQIKSNFTWVLGFEPGQSTPWKKITIHVPNKKGYSFDIEFPHHRAGKQDYINNLQRFVEEGKSLQNQLPMGTLGIGSDLSTMQPSHDLTAGRTQITYKVKEPVGSGSFGAVYQLFDVENGQINAVKELHNSTSRNLRAFRHEVKMMQDNKHPNIVKVIEFAETPRMSLTMDFYPLGNLQKTPPKNMNDLVSVLRQTLLALDHMHDRNCAHRDLEPDNILVKSTSPFTIAIADFGLAKCFEGTMKSICGTPAYAAPEVYSMRYHPAVDIWATGIMMLEFLHKGPLLLPTGFKHVEDFAKQLMPTLHRMKETGSPVERLVARMLSFDPQQRPNANQCLQDGLDDGLFQLSGGHYINGPIYGDPEFTVPVEDNSDLFHLESGPVRPSKWRAAEEYLLGLGHSSHGPVPTISQIQPSKPTPEATLRVPKQSQAPSRRPVSSSHANQRDAASRSAYTPPVTRAATAAAERAARQPYQIPPVKSARLNPSTKSRDEERESGEISEFGKRSRQGGSRR</sequence>
<evidence type="ECO:0000256" key="2">
    <source>
        <dbReference type="ARBA" id="ARBA00012513"/>
    </source>
</evidence>
<dbReference type="Gene3D" id="2.60.200.20">
    <property type="match status" value="1"/>
</dbReference>
<keyword evidence="4" id="KW-0808">Transferase</keyword>
<evidence type="ECO:0000259" key="9">
    <source>
        <dbReference type="PROSITE" id="PS50011"/>
    </source>
</evidence>
<evidence type="ECO:0000256" key="1">
    <source>
        <dbReference type="ARBA" id="ARBA00005575"/>
    </source>
</evidence>
<feature type="compositionally biased region" description="Low complexity" evidence="7">
    <location>
        <begin position="590"/>
        <end position="610"/>
    </location>
</feature>
<feature type="domain" description="Protein kinase" evidence="9">
    <location>
        <begin position="237"/>
        <end position="485"/>
    </location>
</feature>
<dbReference type="InterPro" id="IPR000253">
    <property type="entry name" value="FHA_dom"/>
</dbReference>
<keyword evidence="3" id="KW-0723">Serine/threonine-protein kinase</keyword>
<evidence type="ECO:0000256" key="4">
    <source>
        <dbReference type="ARBA" id="ARBA00022777"/>
    </source>
</evidence>
<evidence type="ECO:0000256" key="7">
    <source>
        <dbReference type="SAM" id="MobiDB-lite"/>
    </source>
</evidence>
<keyword evidence="11" id="KW-1185">Reference proteome</keyword>
<feature type="region of interest" description="Disordered" evidence="7">
    <location>
        <begin position="540"/>
        <end position="651"/>
    </location>
</feature>
<dbReference type="SUPFAM" id="SSF56112">
    <property type="entry name" value="Protein kinase-like (PK-like)"/>
    <property type="match status" value="1"/>
</dbReference>
<dbReference type="InterPro" id="IPR011009">
    <property type="entry name" value="Kinase-like_dom_sf"/>
</dbReference>
<keyword evidence="4" id="KW-0418">Kinase</keyword>
<comment type="similarity">
    <text evidence="1">Belongs to the protein kinase superfamily. CAMK Ser/Thr protein kinase family. CHEK2 subfamily.</text>
</comment>
<proteinExistence type="inferred from homology"/>
<feature type="compositionally biased region" description="Polar residues" evidence="7">
    <location>
        <begin position="565"/>
        <end position="580"/>
    </location>
</feature>